<dbReference type="PROSITE" id="PS00194">
    <property type="entry name" value="THIOREDOXIN_1"/>
    <property type="match status" value="1"/>
</dbReference>
<dbReference type="PROSITE" id="PS51352">
    <property type="entry name" value="THIOREDOXIN_2"/>
    <property type="match status" value="1"/>
</dbReference>
<dbReference type="InterPro" id="IPR036249">
    <property type="entry name" value="Thioredoxin-like_sf"/>
</dbReference>
<dbReference type="PANTHER" id="PTHR42852:SF6">
    <property type="entry name" value="THIOL:DISULFIDE INTERCHANGE PROTEIN DSBE"/>
    <property type="match status" value="1"/>
</dbReference>
<dbReference type="InterPro" id="IPR013766">
    <property type="entry name" value="Thioredoxin_domain"/>
</dbReference>
<keyword evidence="4" id="KW-0676">Redox-active center</keyword>
<evidence type="ECO:0000256" key="3">
    <source>
        <dbReference type="ARBA" id="ARBA00023157"/>
    </source>
</evidence>
<comment type="subcellular location">
    <subcellularLocation>
        <location evidence="1">Cell envelope</location>
    </subcellularLocation>
</comment>
<reference evidence="6 7" key="1">
    <citation type="submission" date="2020-08" db="EMBL/GenBank/DDBJ databases">
        <title>Genome public.</title>
        <authorList>
            <person name="Liu C."/>
            <person name="Sun Q."/>
        </authorList>
    </citation>
    <scope>NUCLEOTIDE SEQUENCE [LARGE SCALE GENOMIC DNA]</scope>
    <source>
        <strain evidence="6 7">NSJ-56</strain>
    </source>
</reference>
<dbReference type="RefSeq" id="WP_186978640.1">
    <property type="nucleotide sequence ID" value="NZ_JACOOH010000012.1"/>
</dbReference>
<evidence type="ECO:0000256" key="2">
    <source>
        <dbReference type="ARBA" id="ARBA00022748"/>
    </source>
</evidence>
<dbReference type="Proteomes" id="UP000646484">
    <property type="component" value="Unassembled WGS sequence"/>
</dbReference>
<sequence>MMRLGIIFWIIFWAGCTAPDTCRVELTGEIEGCKYGTALLVSADSARNILFSSEIDGGIISLKGDLPEPGEYILKINHLEYPLLLEEGRTKVALDITSDRVKLTEGKVMEMEQLFEKWMEEKYKPLQERIGREYWKAQQQPEDKADLDKKTFEYFGLKKLKYGVVRDFIQAYPDGVFSVYQALEILDRDYERGMEMYALLSPKMQQSALGKRLYAETQVFVASALGREVPPIEVETEEGKAEVIEHFPGIWVLDFWASWCGPCRQEMVYLKEMYPEVHKFGVNMISISMDDKVAAWKKGNAEEQIPWKSVRNKYGFKSDAGICGQLKFNSIPYIVLVKDGRIVARNLRRGHLKKKIMELLQE</sequence>
<evidence type="ECO:0000256" key="4">
    <source>
        <dbReference type="ARBA" id="ARBA00023284"/>
    </source>
</evidence>
<accession>A0ABR7D6R7</accession>
<dbReference type="PROSITE" id="PS51257">
    <property type="entry name" value="PROKAR_LIPOPROTEIN"/>
    <property type="match status" value="1"/>
</dbReference>
<organism evidence="6 7">
    <name type="scientific">Butyricimonas hominis</name>
    <dbReference type="NCBI Taxonomy" id="2763032"/>
    <lineage>
        <taxon>Bacteria</taxon>
        <taxon>Pseudomonadati</taxon>
        <taxon>Bacteroidota</taxon>
        <taxon>Bacteroidia</taxon>
        <taxon>Bacteroidales</taxon>
        <taxon>Odoribacteraceae</taxon>
        <taxon>Butyricimonas</taxon>
    </lineage>
</organism>
<proteinExistence type="predicted"/>
<name>A0ABR7D6R7_9BACT</name>
<comment type="caution">
    <text evidence="6">The sequence shown here is derived from an EMBL/GenBank/DDBJ whole genome shotgun (WGS) entry which is preliminary data.</text>
</comment>
<dbReference type="Pfam" id="PF00578">
    <property type="entry name" value="AhpC-TSA"/>
    <property type="match status" value="1"/>
</dbReference>
<evidence type="ECO:0000256" key="1">
    <source>
        <dbReference type="ARBA" id="ARBA00004196"/>
    </source>
</evidence>
<keyword evidence="2" id="KW-0201">Cytochrome c-type biogenesis</keyword>
<gene>
    <name evidence="6" type="ORF">H8S64_21215</name>
</gene>
<dbReference type="PANTHER" id="PTHR42852">
    <property type="entry name" value="THIOL:DISULFIDE INTERCHANGE PROTEIN DSBE"/>
    <property type="match status" value="1"/>
</dbReference>
<dbReference type="InterPro" id="IPR000866">
    <property type="entry name" value="AhpC/TSA"/>
</dbReference>
<evidence type="ECO:0000313" key="6">
    <source>
        <dbReference type="EMBL" id="MBC5623617.1"/>
    </source>
</evidence>
<dbReference type="CDD" id="cd02966">
    <property type="entry name" value="TlpA_like_family"/>
    <property type="match status" value="1"/>
</dbReference>
<dbReference type="InterPro" id="IPR050553">
    <property type="entry name" value="Thioredoxin_ResA/DsbE_sf"/>
</dbReference>
<evidence type="ECO:0000259" key="5">
    <source>
        <dbReference type="PROSITE" id="PS51352"/>
    </source>
</evidence>
<feature type="domain" description="Thioredoxin" evidence="5">
    <location>
        <begin position="223"/>
        <end position="362"/>
    </location>
</feature>
<keyword evidence="7" id="KW-1185">Reference proteome</keyword>
<evidence type="ECO:0000313" key="7">
    <source>
        <dbReference type="Proteomes" id="UP000646484"/>
    </source>
</evidence>
<dbReference type="InterPro" id="IPR017937">
    <property type="entry name" value="Thioredoxin_CS"/>
</dbReference>
<dbReference type="Gene3D" id="3.40.30.10">
    <property type="entry name" value="Glutaredoxin"/>
    <property type="match status" value="1"/>
</dbReference>
<dbReference type="SUPFAM" id="SSF52833">
    <property type="entry name" value="Thioredoxin-like"/>
    <property type="match status" value="1"/>
</dbReference>
<keyword evidence="3" id="KW-1015">Disulfide bond</keyword>
<dbReference type="EMBL" id="JACOOH010000012">
    <property type="protein sequence ID" value="MBC5623617.1"/>
    <property type="molecule type" value="Genomic_DNA"/>
</dbReference>
<protein>
    <submittedName>
        <fullName evidence="6">Redoxin domain-containing protein</fullName>
    </submittedName>
</protein>